<dbReference type="FunFam" id="1.10.150.170:FF:000003">
    <property type="entry name" value="Ribosomal RNA small subunit methyltransferase H"/>
    <property type="match status" value="1"/>
</dbReference>
<gene>
    <name evidence="6" type="primary">rsmH</name>
    <name evidence="7" type="ORF">CVV64_09240</name>
</gene>
<dbReference type="SUPFAM" id="SSF81799">
    <property type="entry name" value="Putative methyltransferase TM0872, insert domain"/>
    <property type="match status" value="1"/>
</dbReference>
<reference evidence="7 8" key="1">
    <citation type="journal article" date="2017" name="ISME J.">
        <title>Potential for microbial H2 and metal transformations associated with novel bacteria and archaea in deep terrestrial subsurface sediments.</title>
        <authorList>
            <person name="Hernsdorf A.W."/>
            <person name="Amano Y."/>
            <person name="Miyakawa K."/>
            <person name="Ise K."/>
            <person name="Suzuki Y."/>
            <person name="Anantharaman K."/>
            <person name="Probst A."/>
            <person name="Burstein D."/>
            <person name="Thomas B.C."/>
            <person name="Banfield J.F."/>
        </authorList>
    </citation>
    <scope>NUCLEOTIDE SEQUENCE [LARGE SCALE GENOMIC DNA]</scope>
    <source>
        <strain evidence="7">HGW-Wallbacteria-1</strain>
    </source>
</reference>
<comment type="catalytic activity">
    <reaction evidence="6">
        <text>cytidine(1402) in 16S rRNA + S-adenosyl-L-methionine = N(4)-methylcytidine(1402) in 16S rRNA + S-adenosyl-L-homocysteine + H(+)</text>
        <dbReference type="Rhea" id="RHEA:42928"/>
        <dbReference type="Rhea" id="RHEA-COMP:10286"/>
        <dbReference type="Rhea" id="RHEA-COMP:10287"/>
        <dbReference type="ChEBI" id="CHEBI:15378"/>
        <dbReference type="ChEBI" id="CHEBI:57856"/>
        <dbReference type="ChEBI" id="CHEBI:59789"/>
        <dbReference type="ChEBI" id="CHEBI:74506"/>
        <dbReference type="ChEBI" id="CHEBI:82748"/>
        <dbReference type="EC" id="2.1.1.199"/>
    </reaction>
</comment>
<dbReference type="InterPro" id="IPR002903">
    <property type="entry name" value="RsmH"/>
</dbReference>
<keyword evidence="5 6" id="KW-0949">S-adenosyl-L-methionine</keyword>
<keyword evidence="3 6" id="KW-0489">Methyltransferase</keyword>
<evidence type="ECO:0000313" key="7">
    <source>
        <dbReference type="EMBL" id="PKK90649.1"/>
    </source>
</evidence>
<dbReference type="AlphaFoldDB" id="A0A2N1PQP4"/>
<feature type="binding site" evidence="6">
    <location>
        <begin position="37"/>
        <end position="39"/>
    </location>
    <ligand>
        <name>S-adenosyl-L-methionine</name>
        <dbReference type="ChEBI" id="CHEBI:59789"/>
    </ligand>
</feature>
<dbReference type="Pfam" id="PF01795">
    <property type="entry name" value="Methyltransf_5"/>
    <property type="match status" value="1"/>
</dbReference>
<feature type="binding site" evidence="6">
    <location>
        <position position="111"/>
    </location>
    <ligand>
        <name>S-adenosyl-L-methionine</name>
        <dbReference type="ChEBI" id="CHEBI:59789"/>
    </ligand>
</feature>
<dbReference type="HAMAP" id="MF_01007">
    <property type="entry name" value="16SrRNA_methyltr_H"/>
    <property type="match status" value="1"/>
</dbReference>
<keyword evidence="2 6" id="KW-0698">rRNA processing</keyword>
<evidence type="ECO:0000313" key="8">
    <source>
        <dbReference type="Proteomes" id="UP000233256"/>
    </source>
</evidence>
<dbReference type="NCBIfam" id="TIGR00006">
    <property type="entry name" value="16S rRNA (cytosine(1402)-N(4))-methyltransferase RsmH"/>
    <property type="match status" value="1"/>
</dbReference>
<feature type="binding site" evidence="6">
    <location>
        <position position="57"/>
    </location>
    <ligand>
        <name>S-adenosyl-L-methionine</name>
        <dbReference type="ChEBI" id="CHEBI:59789"/>
    </ligand>
</feature>
<dbReference type="CDD" id="cd02440">
    <property type="entry name" value="AdoMet_MTases"/>
    <property type="match status" value="1"/>
</dbReference>
<sequence length="314" mass="34618">MESRTDFHHVPVLARQALDFLNVQRGGTYIDCTAGGGGHTSLLLAGAGSDGRVLALDRDEDACSTLRLLGSEHPGLTVIQSDFADLALAAEKADFRDVNGILFDLGVSSHQLDTPERGFSFLRSGPLDMRMSRQQELTAADVVNTYSENELRRILREYGEEKFAGKIASRICARRKVKEFENTLELAETVQMAVPRSKWPKNINVATRTFQAIRIEVNSELEIIEKAIRQAVNLLAPGGRIAVISFHSLEDRIVKLTFRDLTGRCQCPPGIPLCRCGVGAQLRVLSSKPVTADEEEMAVNPRSRSAKMRVGEKI</sequence>
<dbReference type="GO" id="GO:0005737">
    <property type="term" value="C:cytoplasm"/>
    <property type="evidence" value="ECO:0007669"/>
    <property type="project" value="UniProtKB-SubCell"/>
</dbReference>
<evidence type="ECO:0000256" key="1">
    <source>
        <dbReference type="ARBA" id="ARBA00010396"/>
    </source>
</evidence>
<protein>
    <recommendedName>
        <fullName evidence="6">Ribosomal RNA small subunit methyltransferase H</fullName>
        <ecNumber evidence="6">2.1.1.199</ecNumber>
    </recommendedName>
    <alternativeName>
        <fullName evidence="6">16S rRNA m(4)C1402 methyltransferase</fullName>
    </alternativeName>
    <alternativeName>
        <fullName evidence="6">rRNA (cytosine-N(4)-)-methyltransferase RsmH</fullName>
    </alternativeName>
</protein>
<feature type="binding site" evidence="6">
    <location>
        <position position="83"/>
    </location>
    <ligand>
        <name>S-adenosyl-L-methionine</name>
        <dbReference type="ChEBI" id="CHEBI:59789"/>
    </ligand>
</feature>
<accession>A0A2N1PQP4</accession>
<dbReference type="Gene3D" id="1.10.150.170">
    <property type="entry name" value="Putative methyltransferase TM0872, insert domain"/>
    <property type="match status" value="1"/>
</dbReference>
<dbReference type="PANTHER" id="PTHR11265:SF0">
    <property type="entry name" value="12S RRNA N4-METHYLCYTIDINE METHYLTRANSFERASE"/>
    <property type="match status" value="1"/>
</dbReference>
<name>A0A2N1PQP4_9BACT</name>
<dbReference type="InterPro" id="IPR029063">
    <property type="entry name" value="SAM-dependent_MTases_sf"/>
</dbReference>
<evidence type="ECO:0000256" key="2">
    <source>
        <dbReference type="ARBA" id="ARBA00022552"/>
    </source>
</evidence>
<keyword evidence="4 6" id="KW-0808">Transferase</keyword>
<dbReference type="PIRSF" id="PIRSF004486">
    <property type="entry name" value="MraW"/>
    <property type="match status" value="1"/>
</dbReference>
<dbReference type="Gene3D" id="3.40.50.150">
    <property type="entry name" value="Vaccinia Virus protein VP39"/>
    <property type="match status" value="1"/>
</dbReference>
<comment type="similarity">
    <text evidence="1 6">Belongs to the methyltransferase superfamily. RsmH family.</text>
</comment>
<dbReference type="SUPFAM" id="SSF53335">
    <property type="entry name" value="S-adenosyl-L-methionine-dependent methyltransferases"/>
    <property type="match status" value="1"/>
</dbReference>
<evidence type="ECO:0000256" key="6">
    <source>
        <dbReference type="HAMAP-Rule" id="MF_01007"/>
    </source>
</evidence>
<proteinExistence type="inferred from homology"/>
<dbReference type="InterPro" id="IPR023397">
    <property type="entry name" value="SAM-dep_MeTrfase_MraW_recog"/>
</dbReference>
<dbReference type="Proteomes" id="UP000233256">
    <property type="component" value="Unassembled WGS sequence"/>
</dbReference>
<organism evidence="7 8">
    <name type="scientific">Candidatus Wallbacteria bacterium HGW-Wallbacteria-1</name>
    <dbReference type="NCBI Taxonomy" id="2013854"/>
    <lineage>
        <taxon>Bacteria</taxon>
        <taxon>Candidatus Walliibacteriota</taxon>
    </lineage>
</organism>
<comment type="subcellular location">
    <subcellularLocation>
        <location evidence="6">Cytoplasm</location>
    </subcellularLocation>
</comment>
<comment type="function">
    <text evidence="6">Specifically methylates the N4 position of cytidine in position 1402 (C1402) of 16S rRNA.</text>
</comment>
<comment type="caution">
    <text evidence="7">The sequence shown here is derived from an EMBL/GenBank/DDBJ whole genome shotgun (WGS) entry which is preliminary data.</text>
</comment>
<dbReference type="GO" id="GO:0070475">
    <property type="term" value="P:rRNA base methylation"/>
    <property type="evidence" value="ECO:0007669"/>
    <property type="project" value="UniProtKB-UniRule"/>
</dbReference>
<dbReference type="EC" id="2.1.1.199" evidence="6"/>
<dbReference type="GO" id="GO:0071424">
    <property type="term" value="F:rRNA (cytosine-N4-)-methyltransferase activity"/>
    <property type="evidence" value="ECO:0007669"/>
    <property type="project" value="UniProtKB-UniRule"/>
</dbReference>
<keyword evidence="6" id="KW-0963">Cytoplasm</keyword>
<evidence type="ECO:0000256" key="5">
    <source>
        <dbReference type="ARBA" id="ARBA00022691"/>
    </source>
</evidence>
<feature type="binding site" evidence="6">
    <location>
        <position position="104"/>
    </location>
    <ligand>
        <name>S-adenosyl-L-methionine</name>
        <dbReference type="ChEBI" id="CHEBI:59789"/>
    </ligand>
</feature>
<dbReference type="PANTHER" id="PTHR11265">
    <property type="entry name" value="S-ADENOSYL-METHYLTRANSFERASE MRAW"/>
    <property type="match status" value="1"/>
</dbReference>
<dbReference type="EMBL" id="PGXC01000005">
    <property type="protein sequence ID" value="PKK90649.1"/>
    <property type="molecule type" value="Genomic_DNA"/>
</dbReference>
<evidence type="ECO:0000256" key="4">
    <source>
        <dbReference type="ARBA" id="ARBA00022679"/>
    </source>
</evidence>
<evidence type="ECO:0000256" key="3">
    <source>
        <dbReference type="ARBA" id="ARBA00022603"/>
    </source>
</evidence>